<accession>A0A2P2Q1J6</accession>
<protein>
    <submittedName>
        <fullName evidence="1">Uncharacterized protein</fullName>
    </submittedName>
</protein>
<organism evidence="1">
    <name type="scientific">Rhizophora mucronata</name>
    <name type="common">Asiatic mangrove</name>
    <dbReference type="NCBI Taxonomy" id="61149"/>
    <lineage>
        <taxon>Eukaryota</taxon>
        <taxon>Viridiplantae</taxon>
        <taxon>Streptophyta</taxon>
        <taxon>Embryophyta</taxon>
        <taxon>Tracheophyta</taxon>
        <taxon>Spermatophyta</taxon>
        <taxon>Magnoliopsida</taxon>
        <taxon>eudicotyledons</taxon>
        <taxon>Gunneridae</taxon>
        <taxon>Pentapetalae</taxon>
        <taxon>rosids</taxon>
        <taxon>fabids</taxon>
        <taxon>Malpighiales</taxon>
        <taxon>Rhizophoraceae</taxon>
        <taxon>Rhizophora</taxon>
    </lineage>
</organism>
<name>A0A2P2Q1J6_RHIMU</name>
<dbReference type="AlphaFoldDB" id="A0A2P2Q1J6"/>
<proteinExistence type="predicted"/>
<reference evidence="1" key="1">
    <citation type="submission" date="2018-02" db="EMBL/GenBank/DDBJ databases">
        <title>Rhizophora mucronata_Transcriptome.</title>
        <authorList>
            <person name="Meera S.P."/>
            <person name="Sreeshan A."/>
            <person name="Augustine A."/>
        </authorList>
    </citation>
    <scope>NUCLEOTIDE SEQUENCE</scope>
    <source>
        <tissue evidence="1">Leaf</tissue>
    </source>
</reference>
<evidence type="ECO:0000313" key="1">
    <source>
        <dbReference type="EMBL" id="MBX60845.1"/>
    </source>
</evidence>
<sequence length="33" mass="3939">MDNNHIRSIQREKQETRHSAAVRLGCFKIKSQR</sequence>
<dbReference type="EMBL" id="GGEC01080361">
    <property type="protein sequence ID" value="MBX60845.1"/>
    <property type="molecule type" value="Transcribed_RNA"/>
</dbReference>